<dbReference type="OrthoDB" id="183803at2"/>
<evidence type="ECO:0000313" key="3">
    <source>
        <dbReference type="Proteomes" id="UP000095228"/>
    </source>
</evidence>
<name>A0A1D8AVP9_9BACT</name>
<reference evidence="2 3" key="1">
    <citation type="submission" date="2016-06" db="EMBL/GenBank/DDBJ databases">
        <title>Three novel species with peptidoglycan cell walls form the new genus Lacunisphaera gen. nov. in the family Opitutaceae of the verrucomicrobial subdivision 4.</title>
        <authorList>
            <person name="Rast P."/>
            <person name="Gloeckner I."/>
            <person name="Jogler M."/>
            <person name="Boedeker C."/>
            <person name="Jeske O."/>
            <person name="Wiegand S."/>
            <person name="Reinhardt R."/>
            <person name="Schumann P."/>
            <person name="Rohde M."/>
            <person name="Spring S."/>
            <person name="Gloeckner F.O."/>
            <person name="Jogler C."/>
        </authorList>
    </citation>
    <scope>NUCLEOTIDE SEQUENCE [LARGE SCALE GENOMIC DNA]</scope>
    <source>
        <strain evidence="2 3">IG16b</strain>
    </source>
</reference>
<dbReference type="Proteomes" id="UP000095228">
    <property type="component" value="Chromosome"/>
</dbReference>
<evidence type="ECO:0000256" key="1">
    <source>
        <dbReference type="SAM" id="Phobius"/>
    </source>
</evidence>
<accession>A0A1D8AVP9</accession>
<keyword evidence="1" id="KW-0472">Membrane</keyword>
<evidence type="ECO:0000313" key="2">
    <source>
        <dbReference type="EMBL" id="AOS44978.1"/>
    </source>
</evidence>
<dbReference type="KEGG" id="obg:Verru16b_02047"/>
<protein>
    <submittedName>
        <fullName evidence="2">Uncharacterized protein</fullName>
    </submittedName>
</protein>
<dbReference type="AlphaFoldDB" id="A0A1D8AVP9"/>
<dbReference type="RefSeq" id="WP_157772373.1">
    <property type="nucleotide sequence ID" value="NZ_CP016094.1"/>
</dbReference>
<dbReference type="EMBL" id="CP016094">
    <property type="protein sequence ID" value="AOS44978.1"/>
    <property type="molecule type" value="Genomic_DNA"/>
</dbReference>
<dbReference type="STRING" id="1838286.Verru16b_02047"/>
<feature type="transmembrane region" description="Helical" evidence="1">
    <location>
        <begin position="224"/>
        <end position="243"/>
    </location>
</feature>
<keyword evidence="1" id="KW-1133">Transmembrane helix</keyword>
<feature type="transmembrane region" description="Helical" evidence="1">
    <location>
        <begin position="191"/>
        <end position="212"/>
    </location>
</feature>
<gene>
    <name evidence="2" type="ORF">Verru16b_02047</name>
</gene>
<proteinExistence type="predicted"/>
<keyword evidence="3" id="KW-1185">Reference proteome</keyword>
<keyword evidence="1" id="KW-0812">Transmembrane</keyword>
<sequence length="400" mass="44332">MSDPVAEPSPSWLQPTWGKLGLAAAVALGGFLLPQEVPLEWYPLNEPGTDINYLEISCSSNVAGDLELRYDVGRLGHRPIDTIRWPVTPTAQTLTYTFPLPDAPLVELRVLPPQDGELTVRQMRIINRRNEEIRRFPPDLFRAERDVTIAPDPGGWKLVAAPGAAAPSARLELFSPIVPVGMDHRNLLRCLLSSGYLAMMLLILLLAVFFATSRPRGWRDFFRHAGFLAAIALCFALVGNRGLIRNSLHYARFVAPVFPSTLSLEFDVTSDAPSVAQVFWDSGQGLREADSARQNHEPHRGLQTLRFTLPEGPLRALRFDPRDNPGGVEIRGIRLVDAGQRTRAVLPLDSLRTERDIARWETTPDSLRLQTTPTGRDAVTVFTPAAVERINLARLSPPSP</sequence>
<organism evidence="2 3">
    <name type="scientific">Lacunisphaera limnophila</name>
    <dbReference type="NCBI Taxonomy" id="1838286"/>
    <lineage>
        <taxon>Bacteria</taxon>
        <taxon>Pseudomonadati</taxon>
        <taxon>Verrucomicrobiota</taxon>
        <taxon>Opitutia</taxon>
        <taxon>Opitutales</taxon>
        <taxon>Opitutaceae</taxon>
        <taxon>Lacunisphaera</taxon>
    </lineage>
</organism>